<dbReference type="PANTHER" id="PTHR12993">
    <property type="entry name" value="N-ACETYLGLUCOSAMINYL-PHOSPHATIDYLINOSITOL DE-N-ACETYLASE-RELATED"/>
    <property type="match status" value="1"/>
</dbReference>
<dbReference type="SUPFAM" id="SSF102588">
    <property type="entry name" value="LmbE-like"/>
    <property type="match status" value="1"/>
</dbReference>
<dbReference type="OrthoDB" id="6064917at2"/>
<organism evidence="4 5">
    <name type="scientific">Actinokineospora auranticolor</name>
    <dbReference type="NCBI Taxonomy" id="155976"/>
    <lineage>
        <taxon>Bacteria</taxon>
        <taxon>Bacillati</taxon>
        <taxon>Actinomycetota</taxon>
        <taxon>Actinomycetes</taxon>
        <taxon>Pseudonocardiales</taxon>
        <taxon>Pseudonocardiaceae</taxon>
        <taxon>Actinokineospora</taxon>
    </lineage>
</organism>
<dbReference type="GO" id="GO:0016137">
    <property type="term" value="P:glycoside metabolic process"/>
    <property type="evidence" value="ECO:0007669"/>
    <property type="project" value="UniProtKB-ARBA"/>
</dbReference>
<evidence type="ECO:0000256" key="2">
    <source>
        <dbReference type="SAM" id="SignalP"/>
    </source>
</evidence>
<dbReference type="Pfam" id="PF02585">
    <property type="entry name" value="PIG-L"/>
    <property type="match status" value="1"/>
</dbReference>
<dbReference type="InterPro" id="IPR003737">
    <property type="entry name" value="GlcNAc_PI_deacetylase-related"/>
</dbReference>
<feature type="signal peptide" evidence="2">
    <location>
        <begin position="1"/>
        <end position="25"/>
    </location>
</feature>
<gene>
    <name evidence="4" type="ORF">CLV40_12579</name>
</gene>
<dbReference type="SUPFAM" id="SSF89372">
    <property type="entry name" value="Fucose-specific lectin"/>
    <property type="match status" value="1"/>
</dbReference>
<protein>
    <submittedName>
        <fullName evidence="4">GlcNAc-PI de-N-acetylase</fullName>
    </submittedName>
</protein>
<feature type="domain" description="PLL-like beta propeller" evidence="3">
    <location>
        <begin position="325"/>
        <end position="582"/>
    </location>
</feature>
<keyword evidence="5" id="KW-1185">Reference proteome</keyword>
<accession>A0A2S6GEU4</accession>
<sequence>MRKRLASAVAVVGVTLAAVPAVGSAAPAGPPDPVIVHVVAHQDDDILFMNPDLQNSIGAGRPVKTIFVTAGENTHEPGDQGPLPERDRCKTARDLVREEYAYCRQQGAKAAYAQMAGQADEWDHGTVRVDTGQGPVVVDEYTLRDRPEVALVFLNVPETADDDPEVAPAGGQSLMRLWEGTATAKTVLAWGTLAPRYTYDHNRLLDVLRGLLGRYHPTVVRVQDPEPDPKIHGDHDDHVHTARFADQAVKEYADTTGRRSVDLINYRDYNISDGQVNLTGLDFPYGGRDQKANTFFAYDGWDVHTAADDDAYLSWTKRMYTRYPTGTTWVGANNDGRLEAFAVLSGRLVTWYQGANGEFGKGEVLTTPWPLLPGVTVNRNADRRLQVFARRADTHDIVTTWQVAVDGVFSTQWGTLGNPNVSPDQVAQLGAPVSVLGPDGLLRVAVRNGGGGVSVISQHTPNGQWDTAWDDLEGGPYVQDPVAIAVDRDNGVDVFAYTIDGSVGGIRHWRAAPGQGFTEQPKLAGYEPAGPPSVVHNKDGRLDVFYRLATNSDHDFAGLVGHTWQRSDGSFSSYGEEIGGQAGTGAVAASEAPGPWADSAAIADARIQVFTGNAGSGQSTTKQTGPDAGYATSWSDLGSVHVGQPAAAVDRNGCVFSFAMTDAGYLAVRNQTQCDGSAELDRYREIEGP</sequence>
<dbReference type="InterPro" id="IPR058502">
    <property type="entry name" value="PLL-like_beta-prop"/>
</dbReference>
<dbReference type="Pfam" id="PF26607">
    <property type="entry name" value="DUF8189"/>
    <property type="match status" value="1"/>
</dbReference>
<evidence type="ECO:0000256" key="1">
    <source>
        <dbReference type="ARBA" id="ARBA00022833"/>
    </source>
</evidence>
<evidence type="ECO:0000313" key="5">
    <source>
        <dbReference type="Proteomes" id="UP000239203"/>
    </source>
</evidence>
<dbReference type="EMBL" id="PTIX01000025">
    <property type="protein sequence ID" value="PPK63744.1"/>
    <property type="molecule type" value="Genomic_DNA"/>
</dbReference>
<keyword evidence="2" id="KW-0732">Signal</keyword>
<dbReference type="AlphaFoldDB" id="A0A2S6GEU4"/>
<evidence type="ECO:0000259" key="3">
    <source>
        <dbReference type="Pfam" id="PF26607"/>
    </source>
</evidence>
<evidence type="ECO:0000313" key="4">
    <source>
        <dbReference type="EMBL" id="PPK63744.1"/>
    </source>
</evidence>
<feature type="chain" id="PRO_5018014760" evidence="2">
    <location>
        <begin position="26"/>
        <end position="689"/>
    </location>
</feature>
<dbReference type="InterPro" id="IPR024078">
    <property type="entry name" value="LmbE-like_dom_sf"/>
</dbReference>
<dbReference type="RefSeq" id="WP_104482536.1">
    <property type="nucleotide sequence ID" value="NZ_CP154825.1"/>
</dbReference>
<proteinExistence type="predicted"/>
<reference evidence="4 5" key="1">
    <citation type="submission" date="2018-02" db="EMBL/GenBank/DDBJ databases">
        <title>Genomic Encyclopedia of Archaeal and Bacterial Type Strains, Phase II (KMG-II): from individual species to whole genera.</title>
        <authorList>
            <person name="Goeker M."/>
        </authorList>
    </citation>
    <scope>NUCLEOTIDE SEQUENCE [LARGE SCALE GENOMIC DNA]</scope>
    <source>
        <strain evidence="4 5">YU 961-1</strain>
    </source>
</reference>
<dbReference type="Proteomes" id="UP000239203">
    <property type="component" value="Unassembled WGS sequence"/>
</dbReference>
<dbReference type="PANTHER" id="PTHR12993:SF11">
    <property type="entry name" value="N-ACETYLGLUCOSAMINYL-PHOSPHATIDYLINOSITOL DE-N-ACETYLASE"/>
    <property type="match status" value="1"/>
</dbReference>
<name>A0A2S6GEU4_9PSEU</name>
<dbReference type="Gene3D" id="3.40.50.10320">
    <property type="entry name" value="LmbE-like"/>
    <property type="match status" value="1"/>
</dbReference>
<dbReference type="GO" id="GO:0016811">
    <property type="term" value="F:hydrolase activity, acting on carbon-nitrogen (but not peptide) bonds, in linear amides"/>
    <property type="evidence" value="ECO:0007669"/>
    <property type="project" value="TreeGrafter"/>
</dbReference>
<comment type="caution">
    <text evidence="4">The sequence shown here is derived from an EMBL/GenBank/DDBJ whole genome shotgun (WGS) entry which is preliminary data.</text>
</comment>
<keyword evidence="1" id="KW-0862">Zinc</keyword>